<dbReference type="PANTHER" id="PTHR43557:SF2">
    <property type="entry name" value="RIESKE DOMAIN-CONTAINING PROTEIN-RELATED"/>
    <property type="match status" value="1"/>
</dbReference>
<evidence type="ECO:0000256" key="2">
    <source>
        <dbReference type="ARBA" id="ARBA00022630"/>
    </source>
</evidence>
<evidence type="ECO:0000313" key="9">
    <source>
        <dbReference type="Proteomes" id="UP000003558"/>
    </source>
</evidence>
<feature type="domain" description="FAD/NAD(P)-binding" evidence="6">
    <location>
        <begin position="4"/>
        <end position="306"/>
    </location>
</feature>
<evidence type="ECO:0000256" key="1">
    <source>
        <dbReference type="ARBA" id="ARBA00001974"/>
    </source>
</evidence>
<keyword evidence="3" id="KW-0274">FAD</keyword>
<dbReference type="Gene3D" id="3.30.390.30">
    <property type="match status" value="1"/>
</dbReference>
<name>F9VSN7_9ACTN</name>
<evidence type="ECO:0000256" key="4">
    <source>
        <dbReference type="ARBA" id="ARBA00023002"/>
    </source>
</evidence>
<dbReference type="PANTHER" id="PTHR43557">
    <property type="entry name" value="APOPTOSIS-INDUCING FACTOR 1"/>
    <property type="match status" value="1"/>
</dbReference>
<dbReference type="EMBL" id="BACI01000035">
    <property type="protein sequence ID" value="GAA11626.1"/>
    <property type="molecule type" value="Genomic_DNA"/>
</dbReference>
<dbReference type="Pfam" id="PF07992">
    <property type="entry name" value="Pyr_redox_2"/>
    <property type="match status" value="1"/>
</dbReference>
<evidence type="ECO:0000259" key="7">
    <source>
        <dbReference type="Pfam" id="PF14759"/>
    </source>
</evidence>
<keyword evidence="4" id="KW-0560">Oxidoreductase</keyword>
<evidence type="ECO:0000256" key="3">
    <source>
        <dbReference type="ARBA" id="ARBA00022827"/>
    </source>
</evidence>
<dbReference type="GO" id="GO:0016651">
    <property type="term" value="F:oxidoreductase activity, acting on NAD(P)H"/>
    <property type="evidence" value="ECO:0007669"/>
    <property type="project" value="TreeGrafter"/>
</dbReference>
<dbReference type="Pfam" id="PF14759">
    <property type="entry name" value="Reductase_C"/>
    <property type="match status" value="1"/>
</dbReference>
<dbReference type="InterPro" id="IPR036188">
    <property type="entry name" value="FAD/NAD-bd_sf"/>
</dbReference>
<evidence type="ECO:0000313" key="8">
    <source>
        <dbReference type="EMBL" id="GAA11626.1"/>
    </source>
</evidence>
<dbReference type="SUPFAM" id="SSF51905">
    <property type="entry name" value="FAD/NAD(P)-binding domain"/>
    <property type="match status" value="1"/>
</dbReference>
<dbReference type="InterPro" id="IPR028202">
    <property type="entry name" value="Reductase_C"/>
</dbReference>
<reference evidence="8 9" key="1">
    <citation type="submission" date="2011-05" db="EMBL/GenBank/DDBJ databases">
        <title>Whole genome shotgun sequence of Gordonia alkanivorans NBRC 16433.</title>
        <authorList>
            <person name="Hosoyama A."/>
            <person name="Nakamura S."/>
            <person name="Takarada H."/>
            <person name="Tsuchikane K."/>
            <person name="Yamazaki S."/>
            <person name="Fujita N."/>
        </authorList>
    </citation>
    <scope>NUCLEOTIDE SEQUENCE [LARGE SCALE GENOMIC DNA]</scope>
    <source>
        <strain evidence="8 9">NBRC 16433</strain>
    </source>
</reference>
<feature type="domain" description="Reductase C-terminal" evidence="7">
    <location>
        <begin position="325"/>
        <end position="407"/>
    </location>
</feature>
<dbReference type="PRINTS" id="PR00368">
    <property type="entry name" value="FADPNR"/>
</dbReference>
<organism evidence="8 9">
    <name type="scientific">Gordonia alkanivorans NBRC 16433</name>
    <dbReference type="NCBI Taxonomy" id="1027371"/>
    <lineage>
        <taxon>Bacteria</taxon>
        <taxon>Bacillati</taxon>
        <taxon>Actinomycetota</taxon>
        <taxon>Actinomycetes</taxon>
        <taxon>Mycobacteriales</taxon>
        <taxon>Gordoniaceae</taxon>
        <taxon>Gordonia</taxon>
    </lineage>
</organism>
<feature type="region of interest" description="Disordered" evidence="5">
    <location>
        <begin position="393"/>
        <end position="415"/>
    </location>
</feature>
<dbReference type="AlphaFoldDB" id="F9VSN7"/>
<dbReference type="InterPro" id="IPR016156">
    <property type="entry name" value="FAD/NAD-linked_Rdtase_dimer_sf"/>
</dbReference>
<dbReference type="GO" id="GO:0005737">
    <property type="term" value="C:cytoplasm"/>
    <property type="evidence" value="ECO:0007669"/>
    <property type="project" value="TreeGrafter"/>
</dbReference>
<evidence type="ECO:0000256" key="5">
    <source>
        <dbReference type="SAM" id="MobiDB-lite"/>
    </source>
</evidence>
<evidence type="ECO:0000259" key="6">
    <source>
        <dbReference type="Pfam" id="PF07992"/>
    </source>
</evidence>
<dbReference type="eggNOG" id="COG0446">
    <property type="taxonomic scope" value="Bacteria"/>
</dbReference>
<gene>
    <name evidence="8" type="ORF">GOALK_035_00110</name>
</gene>
<comment type="caution">
    <text evidence="8">The sequence shown here is derived from an EMBL/GenBank/DDBJ whole genome shotgun (WGS) entry which is preliminary data.</text>
</comment>
<dbReference type="InterPro" id="IPR050446">
    <property type="entry name" value="FAD-oxidoreductase/Apoptosis"/>
</dbReference>
<sequence length="415" mass="43423">MSGRILIVGGGEAGLSIAVTLRELGHSDEICLVGAEPFSPYQRPPLSKEFLVDGDEPAVLRAPEFYAANDIRLITGRSVASVERCDDDNGGGAATLDDGTVLAFDRTALATGSVPRRLPVPGADGEGVVALRTIDDAHVIRAGLDTARDVVIVGGGFVGLEVAAAARARGATVTVIEAADRVLGRVVAEPISAFVRHSHETAGIRIETGRGVTAIGVTGGRADSVILDDGRSIPADLVVVGIGAVPTTELATLMGVRCCPGIVVDDHARTSDRYVVAAGDCTLQPHPHRPGELLAVESVNNAVEQGRTAAHTLLDRDPPARGVPWFWSNQGALKIQIAGISDGHDRFVVRRGAEDRLTVLYYRDDVLIAGDTVNDPREHMAIKRALAQGAAIDPDVASDTSKPLRSLVTPLTPTS</sequence>
<dbReference type="STRING" id="1027371.GOALK_035_00110"/>
<dbReference type="PRINTS" id="PR00411">
    <property type="entry name" value="PNDRDTASEI"/>
</dbReference>
<proteinExistence type="predicted"/>
<accession>F9VSN7</accession>
<feature type="compositionally biased region" description="Polar residues" evidence="5">
    <location>
        <begin position="398"/>
        <end position="415"/>
    </location>
</feature>
<comment type="cofactor">
    <cofactor evidence="1">
        <name>FAD</name>
        <dbReference type="ChEBI" id="CHEBI:57692"/>
    </cofactor>
</comment>
<dbReference type="Proteomes" id="UP000003558">
    <property type="component" value="Unassembled WGS sequence"/>
</dbReference>
<dbReference type="InterPro" id="IPR023753">
    <property type="entry name" value="FAD/NAD-binding_dom"/>
</dbReference>
<protein>
    <submittedName>
        <fullName evidence="8">Putative ferredoxin reductase</fullName>
    </submittedName>
</protein>
<keyword evidence="2" id="KW-0285">Flavoprotein</keyword>
<dbReference type="Gene3D" id="3.50.50.60">
    <property type="entry name" value="FAD/NAD(P)-binding domain"/>
    <property type="match status" value="2"/>
</dbReference>
<dbReference type="SUPFAM" id="SSF55424">
    <property type="entry name" value="FAD/NAD-linked reductases, dimerisation (C-terminal) domain"/>
    <property type="match status" value="1"/>
</dbReference>
<dbReference type="RefSeq" id="WP_006357783.1">
    <property type="nucleotide sequence ID" value="NZ_BACI01000035.1"/>
</dbReference>